<organism evidence="11 12">
    <name type="scientific">Azonexus fungiphilus</name>
    <dbReference type="NCBI Taxonomy" id="146940"/>
    <lineage>
        <taxon>Bacteria</taxon>
        <taxon>Pseudomonadati</taxon>
        <taxon>Pseudomonadota</taxon>
        <taxon>Betaproteobacteria</taxon>
        <taxon>Rhodocyclales</taxon>
        <taxon>Azonexaceae</taxon>
        <taxon>Azonexus</taxon>
    </lineage>
</organism>
<keyword evidence="6 7" id="KW-0175">Coiled coil</keyword>
<comment type="caution">
    <text evidence="11">The sequence shown here is derived from an EMBL/GenBank/DDBJ whole genome shotgun (WGS) entry which is preliminary data.</text>
</comment>
<dbReference type="Gene3D" id="1.10.287.470">
    <property type="entry name" value="Helix hairpin bin"/>
    <property type="match status" value="1"/>
</dbReference>
<dbReference type="SUPFAM" id="SSF111369">
    <property type="entry name" value="HlyD-like secretion proteins"/>
    <property type="match status" value="2"/>
</dbReference>
<name>A0A495WH67_9RHOO</name>
<feature type="domain" description="Multidrug resistance protein MdtA-like barrel-sandwich hybrid" evidence="8">
    <location>
        <begin position="65"/>
        <end position="244"/>
    </location>
</feature>
<evidence type="ECO:0000256" key="2">
    <source>
        <dbReference type="ARBA" id="ARBA00009477"/>
    </source>
</evidence>
<evidence type="ECO:0000259" key="8">
    <source>
        <dbReference type="Pfam" id="PF25917"/>
    </source>
</evidence>
<evidence type="ECO:0000259" key="9">
    <source>
        <dbReference type="Pfam" id="PF25954"/>
    </source>
</evidence>
<dbReference type="InterPro" id="IPR006143">
    <property type="entry name" value="RND_pump_MFP"/>
</dbReference>
<evidence type="ECO:0000256" key="6">
    <source>
        <dbReference type="ARBA" id="ARBA00023054"/>
    </source>
</evidence>
<keyword evidence="5" id="KW-0574">Periplasm</keyword>
<evidence type="ECO:0000256" key="1">
    <source>
        <dbReference type="ARBA" id="ARBA00004418"/>
    </source>
</evidence>
<dbReference type="AlphaFoldDB" id="A0A495WH67"/>
<dbReference type="Gene3D" id="2.40.420.20">
    <property type="match status" value="1"/>
</dbReference>
<dbReference type="InterPro" id="IPR058627">
    <property type="entry name" value="MdtA-like_C"/>
</dbReference>
<dbReference type="Gene3D" id="2.40.50.100">
    <property type="match status" value="2"/>
</dbReference>
<dbReference type="Pfam" id="PF25967">
    <property type="entry name" value="RND-MFP_C"/>
    <property type="match status" value="1"/>
</dbReference>
<dbReference type="GO" id="GO:0016020">
    <property type="term" value="C:membrane"/>
    <property type="evidence" value="ECO:0007669"/>
    <property type="project" value="InterPro"/>
</dbReference>
<protein>
    <submittedName>
        <fullName evidence="11">HlyD family secretion protein</fullName>
    </submittedName>
</protein>
<dbReference type="PRINTS" id="PR01490">
    <property type="entry name" value="RTXTOXIND"/>
</dbReference>
<feature type="coiled-coil region" evidence="7">
    <location>
        <begin position="103"/>
        <end position="152"/>
    </location>
</feature>
<dbReference type="InterPro" id="IPR058625">
    <property type="entry name" value="MdtA-like_BSH"/>
</dbReference>
<keyword evidence="4" id="KW-0732">Signal</keyword>
<dbReference type="PANTHER" id="PTHR32347:SF29">
    <property type="entry name" value="UPF0194 MEMBRANE PROTEIN YBHG"/>
    <property type="match status" value="1"/>
</dbReference>
<comment type="similarity">
    <text evidence="3">Belongs to the UPF0194 family.</text>
</comment>
<evidence type="ECO:0000256" key="4">
    <source>
        <dbReference type="ARBA" id="ARBA00022729"/>
    </source>
</evidence>
<dbReference type="EMBL" id="RBXP01000011">
    <property type="protein sequence ID" value="RKT60886.1"/>
    <property type="molecule type" value="Genomic_DNA"/>
</dbReference>
<dbReference type="Pfam" id="PF25954">
    <property type="entry name" value="Beta-barrel_RND_2"/>
    <property type="match status" value="1"/>
</dbReference>
<keyword evidence="12" id="KW-1185">Reference proteome</keyword>
<sequence>MTAPLIARLRRPGVLIPVLLLSGLLTVSVVRSLAGSAVDLLVAESGDIRQSVVASGKVRSPQRSELAAQITSQVLAIHVDEGQAVAAGTLLAELDGREAAAAVAQARAQLAQAELRVRQLRLLGEPLAREATRQAEANLTQARQQFARVEALVGRGFYSPNQLDDARRTLAVAESQYQASLLQAASNASGGSDFRLAEAAVDQARAGLAVAESRLAHTRIVAPRAGVVLDRLVEPGDGVQPGKPLLTLSPEGPTELIVQIDEKNLRLLALDQVAEVSADAWPDRRFPARVAFISPTVDPLRGSVEVRLRVDNPPDYLKQDMTVSIDIASGERRGAVLLPLEGLRGSAAEPWALVVRDGRAQRQPVQTGLRDAGRVEIVAGLASGDAVVPASLTRIAEGDRVRGR</sequence>
<dbReference type="OrthoDB" id="9806939at2"/>
<evidence type="ECO:0000256" key="7">
    <source>
        <dbReference type="SAM" id="Coils"/>
    </source>
</evidence>
<dbReference type="Proteomes" id="UP000270626">
    <property type="component" value="Unassembled WGS sequence"/>
</dbReference>
<dbReference type="PANTHER" id="PTHR32347">
    <property type="entry name" value="EFFLUX SYSTEM COMPONENT YKNX-RELATED"/>
    <property type="match status" value="1"/>
</dbReference>
<accession>A0A495WH67</accession>
<dbReference type="NCBIfam" id="TIGR01730">
    <property type="entry name" value="RND_mfp"/>
    <property type="match status" value="1"/>
</dbReference>
<dbReference type="GO" id="GO:0042597">
    <property type="term" value="C:periplasmic space"/>
    <property type="evidence" value="ECO:0007669"/>
    <property type="project" value="UniProtKB-SubCell"/>
</dbReference>
<proteinExistence type="inferred from homology"/>
<dbReference type="RefSeq" id="WP_121457372.1">
    <property type="nucleotide sequence ID" value="NZ_RBXP01000011.1"/>
</dbReference>
<evidence type="ECO:0000313" key="12">
    <source>
        <dbReference type="Proteomes" id="UP000270626"/>
    </source>
</evidence>
<dbReference type="Gene3D" id="2.40.30.170">
    <property type="match status" value="1"/>
</dbReference>
<evidence type="ECO:0000259" key="10">
    <source>
        <dbReference type="Pfam" id="PF25967"/>
    </source>
</evidence>
<evidence type="ECO:0000256" key="5">
    <source>
        <dbReference type="ARBA" id="ARBA00022764"/>
    </source>
</evidence>
<reference evidence="11 12" key="1">
    <citation type="submission" date="2018-10" db="EMBL/GenBank/DDBJ databases">
        <title>Genomic Encyclopedia of Type Strains, Phase IV (KMG-IV): sequencing the most valuable type-strain genomes for metagenomic binning, comparative biology and taxonomic classification.</title>
        <authorList>
            <person name="Goeker M."/>
        </authorList>
    </citation>
    <scope>NUCLEOTIDE SEQUENCE [LARGE SCALE GENOMIC DNA]</scope>
    <source>
        <strain evidence="11 12">DSM 23841</strain>
    </source>
</reference>
<feature type="domain" description="Multidrug resistance protein MdtA-like C-terminal permuted SH3" evidence="10">
    <location>
        <begin position="335"/>
        <end position="388"/>
    </location>
</feature>
<evidence type="ECO:0000256" key="3">
    <source>
        <dbReference type="ARBA" id="ARBA00010602"/>
    </source>
</evidence>
<dbReference type="InterPro" id="IPR058792">
    <property type="entry name" value="Beta-barrel_RND_2"/>
</dbReference>
<comment type="subcellular location">
    <subcellularLocation>
        <location evidence="1">Periplasm</location>
    </subcellularLocation>
</comment>
<dbReference type="InterPro" id="IPR050465">
    <property type="entry name" value="UPF0194_transport"/>
</dbReference>
<dbReference type="Pfam" id="PF25917">
    <property type="entry name" value="BSH_RND"/>
    <property type="match status" value="1"/>
</dbReference>
<feature type="domain" description="CusB-like beta-barrel" evidence="9">
    <location>
        <begin position="257"/>
        <end position="329"/>
    </location>
</feature>
<gene>
    <name evidence="11" type="ORF">DFR40_1036</name>
</gene>
<dbReference type="GO" id="GO:0022857">
    <property type="term" value="F:transmembrane transporter activity"/>
    <property type="evidence" value="ECO:0007669"/>
    <property type="project" value="InterPro"/>
</dbReference>
<comment type="similarity">
    <text evidence="2">Belongs to the membrane fusion protein (MFP) (TC 8.A.1) family.</text>
</comment>
<evidence type="ECO:0000313" key="11">
    <source>
        <dbReference type="EMBL" id="RKT60886.1"/>
    </source>
</evidence>